<evidence type="ECO:0000313" key="1">
    <source>
        <dbReference type="EMBL" id="SNT53942.1"/>
    </source>
</evidence>
<dbReference type="EMBL" id="FZOF01000036">
    <property type="protein sequence ID" value="SNT53942.1"/>
    <property type="molecule type" value="Genomic_DNA"/>
</dbReference>
<protein>
    <submittedName>
        <fullName evidence="1">Uncharacterized protein</fullName>
    </submittedName>
</protein>
<accession>A0A239NHC4</accession>
<dbReference type="Proteomes" id="UP000198280">
    <property type="component" value="Unassembled WGS sequence"/>
</dbReference>
<reference evidence="1 2" key="1">
    <citation type="submission" date="2017-06" db="EMBL/GenBank/DDBJ databases">
        <authorList>
            <person name="Kim H.J."/>
            <person name="Triplett B.A."/>
        </authorList>
    </citation>
    <scope>NUCLEOTIDE SEQUENCE [LARGE SCALE GENOMIC DNA]</scope>
    <source>
        <strain evidence="1 2">CGMCC 4.1858</strain>
    </source>
</reference>
<dbReference type="AlphaFoldDB" id="A0A239NHC4"/>
<proteinExistence type="predicted"/>
<name>A0A239NHC4_9ACTN</name>
<sequence length="151" mass="16681">MGDMALGAAAVGVSRRSIVQAQSRVVARYRGGTGTRGEYHDAARSYGSLHCAGKVSYQVRAGTVVGFTLHGRHLSHFAHPASYEDFLAAFGRPDRTRDDEAYGDLMGYDTYYWGARKHVRWDAWDSRVSLINLGDFEGNTGPWQMCGERSS</sequence>
<keyword evidence="2" id="KW-1185">Reference proteome</keyword>
<gene>
    <name evidence="1" type="ORF">SAMN05216252_13612</name>
</gene>
<organism evidence="1 2">
    <name type="scientific">Actinacidiphila glaucinigra</name>
    <dbReference type="NCBI Taxonomy" id="235986"/>
    <lineage>
        <taxon>Bacteria</taxon>
        <taxon>Bacillati</taxon>
        <taxon>Actinomycetota</taxon>
        <taxon>Actinomycetes</taxon>
        <taxon>Kitasatosporales</taxon>
        <taxon>Streptomycetaceae</taxon>
        <taxon>Actinacidiphila</taxon>
    </lineage>
</organism>
<evidence type="ECO:0000313" key="2">
    <source>
        <dbReference type="Proteomes" id="UP000198280"/>
    </source>
</evidence>